<keyword evidence="2" id="KW-0012">Acyltransferase</keyword>
<dbReference type="InterPro" id="IPR051531">
    <property type="entry name" value="N-acetyltransferase"/>
</dbReference>
<evidence type="ECO:0000259" key="4">
    <source>
        <dbReference type="PROSITE" id="PS51186"/>
    </source>
</evidence>
<dbReference type="GO" id="GO:0016747">
    <property type="term" value="F:acyltransferase activity, transferring groups other than amino-acyl groups"/>
    <property type="evidence" value="ECO:0007669"/>
    <property type="project" value="InterPro"/>
</dbReference>
<gene>
    <name evidence="5" type="ORF">QBC47DRAFT_388704</name>
</gene>
<evidence type="ECO:0000313" key="5">
    <source>
        <dbReference type="EMBL" id="KAK1752514.1"/>
    </source>
</evidence>
<dbReference type="EMBL" id="MU839839">
    <property type="protein sequence ID" value="KAK1752514.1"/>
    <property type="molecule type" value="Genomic_DNA"/>
</dbReference>
<comment type="similarity">
    <text evidence="3">Belongs to the acetyltransferase family. RimJ subfamily.</text>
</comment>
<dbReference type="Proteomes" id="UP001239445">
    <property type="component" value="Unassembled WGS sequence"/>
</dbReference>
<dbReference type="PROSITE" id="PS51186">
    <property type="entry name" value="GNAT"/>
    <property type="match status" value="1"/>
</dbReference>
<dbReference type="InterPro" id="IPR000182">
    <property type="entry name" value="GNAT_dom"/>
</dbReference>
<proteinExistence type="inferred from homology"/>
<reference evidence="5" key="1">
    <citation type="submission" date="2023-06" db="EMBL/GenBank/DDBJ databases">
        <title>Genome-scale phylogeny and comparative genomics of the fungal order Sordariales.</title>
        <authorList>
            <consortium name="Lawrence Berkeley National Laboratory"/>
            <person name="Hensen N."/>
            <person name="Bonometti L."/>
            <person name="Westerberg I."/>
            <person name="Brannstrom I.O."/>
            <person name="Guillou S."/>
            <person name="Cros-Aarteil S."/>
            <person name="Calhoun S."/>
            <person name="Haridas S."/>
            <person name="Kuo A."/>
            <person name="Mondo S."/>
            <person name="Pangilinan J."/>
            <person name="Riley R."/>
            <person name="Labutti K."/>
            <person name="Andreopoulos B."/>
            <person name="Lipzen A."/>
            <person name="Chen C."/>
            <person name="Yanf M."/>
            <person name="Daum C."/>
            <person name="Ng V."/>
            <person name="Clum A."/>
            <person name="Steindorff A."/>
            <person name="Ohm R."/>
            <person name="Martin F."/>
            <person name="Silar P."/>
            <person name="Natvig D."/>
            <person name="Lalanne C."/>
            <person name="Gautier V."/>
            <person name="Ament-Velasquez S.L."/>
            <person name="Kruys A."/>
            <person name="Hutchinson M.I."/>
            <person name="Powell A.J."/>
            <person name="Barry K."/>
            <person name="Miller A.N."/>
            <person name="Grigoriev I.V."/>
            <person name="Debuchy R."/>
            <person name="Gladieux P."/>
            <person name="Thoren M.H."/>
            <person name="Johannesson H."/>
        </authorList>
    </citation>
    <scope>NUCLEOTIDE SEQUENCE</scope>
    <source>
        <strain evidence="5">PSN4</strain>
    </source>
</reference>
<evidence type="ECO:0000256" key="3">
    <source>
        <dbReference type="ARBA" id="ARBA00038502"/>
    </source>
</evidence>
<evidence type="ECO:0000313" key="6">
    <source>
        <dbReference type="Proteomes" id="UP001239445"/>
    </source>
</evidence>
<comment type="caution">
    <text evidence="5">The sequence shown here is derived from an EMBL/GenBank/DDBJ whole genome shotgun (WGS) entry which is preliminary data.</text>
</comment>
<keyword evidence="6" id="KW-1185">Reference proteome</keyword>
<dbReference type="Gene3D" id="3.40.630.30">
    <property type="match status" value="1"/>
</dbReference>
<dbReference type="PANTHER" id="PTHR43792">
    <property type="entry name" value="GNAT FAMILY, PUTATIVE (AFU_ORTHOLOGUE AFUA_3G00765)-RELATED-RELATED"/>
    <property type="match status" value="1"/>
</dbReference>
<dbReference type="AlphaFoldDB" id="A0AAJ0B6B9"/>
<dbReference type="PANTHER" id="PTHR43792:SF8">
    <property type="entry name" value="[RIBOSOMAL PROTEIN US5]-ALANINE N-ACETYLTRANSFERASE"/>
    <property type="match status" value="1"/>
</dbReference>
<sequence>MSTSTSDPTPSLPSPILTLPTCQIRPYHASDVDAVARYANNTNVARRLRPHFPSPYTRADAESWVQHCTSETGTTPTHFVIADPVTGEFYGSIGIRPMGSGDESRTAELGYWLGEPFWGRGIMSDAAAAFARWALEEGYTSQNLLRLEAHIYATNQASRAVVTKAGFVLEGTRRKAGFKHGEVFDIYMYALLREDL</sequence>
<evidence type="ECO:0000256" key="1">
    <source>
        <dbReference type="ARBA" id="ARBA00022679"/>
    </source>
</evidence>
<dbReference type="Pfam" id="PF13302">
    <property type="entry name" value="Acetyltransf_3"/>
    <property type="match status" value="1"/>
</dbReference>
<protein>
    <submittedName>
        <fullName evidence="5">Acyl-CoA N-acyltransferase</fullName>
    </submittedName>
</protein>
<dbReference type="InterPro" id="IPR016181">
    <property type="entry name" value="Acyl_CoA_acyltransferase"/>
</dbReference>
<dbReference type="SUPFAM" id="SSF55729">
    <property type="entry name" value="Acyl-CoA N-acyltransferases (Nat)"/>
    <property type="match status" value="1"/>
</dbReference>
<accession>A0AAJ0B6B9</accession>
<keyword evidence="1" id="KW-0808">Transferase</keyword>
<organism evidence="5 6">
    <name type="scientific">Echria macrotheca</name>
    <dbReference type="NCBI Taxonomy" id="438768"/>
    <lineage>
        <taxon>Eukaryota</taxon>
        <taxon>Fungi</taxon>
        <taxon>Dikarya</taxon>
        <taxon>Ascomycota</taxon>
        <taxon>Pezizomycotina</taxon>
        <taxon>Sordariomycetes</taxon>
        <taxon>Sordariomycetidae</taxon>
        <taxon>Sordariales</taxon>
        <taxon>Schizotheciaceae</taxon>
        <taxon>Echria</taxon>
    </lineage>
</organism>
<name>A0AAJ0B6B9_9PEZI</name>
<evidence type="ECO:0000256" key="2">
    <source>
        <dbReference type="ARBA" id="ARBA00023315"/>
    </source>
</evidence>
<feature type="domain" description="N-acetyltransferase" evidence="4">
    <location>
        <begin position="22"/>
        <end position="193"/>
    </location>
</feature>